<feature type="binding site" evidence="1">
    <location>
        <position position="202"/>
    </location>
    <ligand>
        <name>Zn(2+)</name>
        <dbReference type="ChEBI" id="CHEBI:29105"/>
        <label>2</label>
    </ligand>
</feature>
<feature type="modified residue" description="N6-carboxylysine" evidence="2">
    <location>
        <position position="169"/>
    </location>
</feature>
<feature type="binding site" description="via carbamate group" evidence="1">
    <location>
        <position position="169"/>
    </location>
    <ligand>
        <name>Zn(2+)</name>
        <dbReference type="ChEBI" id="CHEBI:29105"/>
        <label>1</label>
    </ligand>
</feature>
<dbReference type="SUPFAM" id="SSF51338">
    <property type="entry name" value="Composite domain of metallo-dependent hydrolases"/>
    <property type="match status" value="1"/>
</dbReference>
<keyword evidence="1" id="KW-0479">Metal-binding</keyword>
<keyword evidence="5" id="KW-0378">Hydrolase</keyword>
<dbReference type="NCBIfam" id="NF006689">
    <property type="entry name" value="PRK09237.1"/>
    <property type="match status" value="1"/>
</dbReference>
<evidence type="ECO:0000313" key="5">
    <source>
        <dbReference type="EMBL" id="MVA98657.1"/>
    </source>
</evidence>
<dbReference type="InterPro" id="IPR020043">
    <property type="entry name" value="Deacetylase_Atu3266-like"/>
</dbReference>
<dbReference type="SUPFAM" id="SSF51556">
    <property type="entry name" value="Metallo-dependent hydrolases"/>
    <property type="match status" value="1"/>
</dbReference>
<feature type="binding site" evidence="1">
    <location>
        <position position="68"/>
    </location>
    <ligand>
        <name>Zn(2+)</name>
        <dbReference type="ChEBI" id="CHEBI:29105"/>
        <label>1</label>
    </ligand>
</feature>
<dbReference type="InterPro" id="IPR032466">
    <property type="entry name" value="Metal_Hydrolase"/>
</dbReference>
<keyword evidence="1" id="KW-0862">Zinc</keyword>
<gene>
    <name evidence="5" type="ORF">GN330_15530</name>
</gene>
<evidence type="ECO:0000313" key="6">
    <source>
        <dbReference type="Proteomes" id="UP000463224"/>
    </source>
</evidence>
<feature type="binding site" evidence="1">
    <location>
        <position position="225"/>
    </location>
    <ligand>
        <name>Zn(2+)</name>
        <dbReference type="ChEBI" id="CHEBI:29105"/>
        <label>2</label>
    </ligand>
</feature>
<organism evidence="5 6">
    <name type="scientific">Nitratireductor arenosus</name>
    <dbReference type="NCBI Taxonomy" id="2682096"/>
    <lineage>
        <taxon>Bacteria</taxon>
        <taxon>Pseudomonadati</taxon>
        <taxon>Pseudomonadota</taxon>
        <taxon>Alphaproteobacteria</taxon>
        <taxon>Hyphomicrobiales</taxon>
        <taxon>Phyllobacteriaceae</taxon>
        <taxon>Nitratireductor</taxon>
    </lineage>
</organism>
<dbReference type="PANTHER" id="PTHR42717">
    <property type="entry name" value="DIHYDROOROTASE-RELATED"/>
    <property type="match status" value="1"/>
</dbReference>
<dbReference type="AlphaFoldDB" id="A0A844QHK9"/>
<evidence type="ECO:0000256" key="3">
    <source>
        <dbReference type="PIRSR" id="PIRSR039004-3"/>
    </source>
</evidence>
<feature type="site" description="Transition state stabilizer" evidence="3">
    <location>
        <position position="171"/>
    </location>
</feature>
<dbReference type="InterPro" id="IPR006680">
    <property type="entry name" value="Amidohydro-rel"/>
</dbReference>
<feature type="domain" description="Amidohydrolase-related" evidence="4">
    <location>
        <begin position="288"/>
        <end position="357"/>
    </location>
</feature>
<evidence type="ECO:0000256" key="1">
    <source>
        <dbReference type="PIRSR" id="PIRSR039004-1"/>
    </source>
</evidence>
<feature type="binding site" evidence="1">
    <location>
        <position position="70"/>
    </location>
    <ligand>
        <name>Zn(2+)</name>
        <dbReference type="ChEBI" id="CHEBI:29105"/>
        <label>1</label>
    </ligand>
</feature>
<keyword evidence="6" id="KW-1185">Reference proteome</keyword>
<dbReference type="Gene3D" id="2.30.40.10">
    <property type="entry name" value="Urease, subunit C, domain 1"/>
    <property type="match status" value="1"/>
</dbReference>
<dbReference type="GO" id="GO:0016810">
    <property type="term" value="F:hydrolase activity, acting on carbon-nitrogen (but not peptide) bonds"/>
    <property type="evidence" value="ECO:0007669"/>
    <property type="project" value="InterPro"/>
</dbReference>
<dbReference type="PANTHER" id="PTHR42717:SF1">
    <property type="entry name" value="IMIDAZOLONEPROPIONASE AND RELATED AMIDOHYDROLASES"/>
    <property type="match status" value="1"/>
</dbReference>
<evidence type="ECO:0000259" key="4">
    <source>
        <dbReference type="Pfam" id="PF01979"/>
    </source>
</evidence>
<reference evidence="5 6" key="1">
    <citation type="submission" date="2019-12" db="EMBL/GenBank/DDBJ databases">
        <title>Nitratireductor arenosus sp. nov., Isolated from sea sand, Jeju island, South Korea.</title>
        <authorList>
            <person name="Kim W."/>
        </authorList>
    </citation>
    <scope>NUCLEOTIDE SEQUENCE [LARGE SCALE GENOMIC DNA]</scope>
    <source>
        <strain evidence="5 6">CAU 1489</strain>
    </source>
</reference>
<comment type="caution">
    <text evidence="5">The sequence shown here is derived from an EMBL/GenBank/DDBJ whole genome shotgun (WGS) entry which is preliminary data.</text>
</comment>
<protein>
    <submittedName>
        <fullName evidence="5">Amidohydrolase/deacetylase family metallohydrolase</fullName>
    </submittedName>
</protein>
<dbReference type="Pfam" id="PF01979">
    <property type="entry name" value="Amidohydro_1"/>
    <property type="match status" value="1"/>
</dbReference>
<sequence>MVSTERPYDLLLAGGRLIDPRNGVDGVRDIAITGGRVAAIAPRLEPDSARDLRDLRGLVVTPGLIDLHTHIYHRATSYGVEPDPVAERSAVTCMVDAGSAGAGNFAGLRDFVIARSRSRVLAFLNISFPGIFAFDSGLMFGEASLAELLSVERCVAVAHENRDLIVGIKVRLGAGTSGRIGLEALDRAVEAARQTSLPVMTHIGKPPPGYDEILARLRPGDILTHCFRPAPNAPVDETGRLLPALIEARRRGVLFDIGHGMGAFGFASAEAAISGGFPPDIVSSDVHMLCVDGPAFDLLHTMSKLVTCGVSLSDAIAMATDAPAQAMRRPDLGHLSLGAPADISLIETVEARYPFVDVAGVKREGAMLLRPRGLLRAGQFFEPGPRSWEAAHYRDGGSYDD</sequence>
<dbReference type="RefSeq" id="WP_156713567.1">
    <property type="nucleotide sequence ID" value="NZ_WPHG01000003.1"/>
</dbReference>
<dbReference type="GO" id="GO:0019213">
    <property type="term" value="F:deacetylase activity"/>
    <property type="evidence" value="ECO:0007669"/>
    <property type="project" value="InterPro"/>
</dbReference>
<dbReference type="PIRSF" id="PIRSF039004">
    <property type="entry name" value="ADE_EF_0837"/>
    <property type="match status" value="1"/>
</dbReference>
<proteinExistence type="predicted"/>
<dbReference type="GO" id="GO:0046872">
    <property type="term" value="F:metal ion binding"/>
    <property type="evidence" value="ECO:0007669"/>
    <property type="project" value="UniProtKB-KW"/>
</dbReference>
<dbReference type="InterPro" id="IPR011059">
    <property type="entry name" value="Metal-dep_hydrolase_composite"/>
</dbReference>
<dbReference type="EMBL" id="WPHG01000003">
    <property type="protein sequence ID" value="MVA98657.1"/>
    <property type="molecule type" value="Genomic_DNA"/>
</dbReference>
<evidence type="ECO:0000256" key="2">
    <source>
        <dbReference type="PIRSR" id="PIRSR039004-2"/>
    </source>
</evidence>
<name>A0A844QHK9_9HYPH</name>
<accession>A0A844QHK9</accession>
<dbReference type="Proteomes" id="UP000463224">
    <property type="component" value="Unassembled WGS sequence"/>
</dbReference>
<dbReference type="Gene3D" id="3.20.20.140">
    <property type="entry name" value="Metal-dependent hydrolases"/>
    <property type="match status" value="1"/>
</dbReference>
<feature type="binding site" description="via carbamate group" evidence="1">
    <location>
        <position position="169"/>
    </location>
    <ligand>
        <name>Zn(2+)</name>
        <dbReference type="ChEBI" id="CHEBI:29105"/>
        <label>2</label>
    </ligand>
</feature>
<feature type="binding site" evidence="1">
    <location>
        <position position="285"/>
    </location>
    <ligand>
        <name>Zn(2+)</name>
        <dbReference type="ChEBI" id="CHEBI:29105"/>
        <label>1</label>
    </ligand>
</feature>